<dbReference type="GO" id="GO:0003677">
    <property type="term" value="F:DNA binding"/>
    <property type="evidence" value="ECO:0007669"/>
    <property type="project" value="UniProtKB-KW"/>
</dbReference>
<evidence type="ECO:0000313" key="5">
    <source>
        <dbReference type="EMBL" id="RIE08173.1"/>
    </source>
</evidence>
<evidence type="ECO:0000313" key="6">
    <source>
        <dbReference type="EMBL" id="RIE15846.1"/>
    </source>
</evidence>
<proteinExistence type="inferred from homology"/>
<dbReference type="PRINTS" id="PR01727">
    <property type="entry name" value="DNABINDINGHU"/>
</dbReference>
<protein>
    <submittedName>
        <fullName evidence="5">HU family DNA-binding protein</fullName>
    </submittedName>
</protein>
<comment type="similarity">
    <text evidence="1 4">Belongs to the bacterial histone-like protein family.</text>
</comment>
<evidence type="ECO:0000256" key="3">
    <source>
        <dbReference type="ARBA" id="ARBA00023125"/>
    </source>
</evidence>
<evidence type="ECO:0000256" key="4">
    <source>
        <dbReference type="RuleBase" id="RU003939"/>
    </source>
</evidence>
<evidence type="ECO:0000313" key="7">
    <source>
        <dbReference type="Proteomes" id="UP000266260"/>
    </source>
</evidence>
<dbReference type="GO" id="GO:0030527">
    <property type="term" value="F:structural constituent of chromatin"/>
    <property type="evidence" value="ECO:0007669"/>
    <property type="project" value="InterPro"/>
</dbReference>
<dbReference type="RefSeq" id="WP_119119164.1">
    <property type="nucleotide sequence ID" value="NZ_QXIT01000083.1"/>
</dbReference>
<dbReference type="SUPFAM" id="SSF47729">
    <property type="entry name" value="IHF-like DNA-binding proteins"/>
    <property type="match status" value="1"/>
</dbReference>
<dbReference type="EMBL" id="QXIU01000011">
    <property type="protein sequence ID" value="RIE15846.1"/>
    <property type="molecule type" value="Genomic_DNA"/>
</dbReference>
<evidence type="ECO:0000313" key="8">
    <source>
        <dbReference type="Proteomes" id="UP000266489"/>
    </source>
</evidence>
<dbReference type="Proteomes" id="UP000266260">
    <property type="component" value="Unassembled WGS sequence"/>
</dbReference>
<dbReference type="AlphaFoldDB" id="A0A398D036"/>
<dbReference type="Gene3D" id="4.10.520.10">
    <property type="entry name" value="IHF-like DNA-binding proteins"/>
    <property type="match status" value="1"/>
</dbReference>
<dbReference type="InterPro" id="IPR000119">
    <property type="entry name" value="Hist_DNA-bd"/>
</dbReference>
<keyword evidence="2" id="KW-0226">DNA condensation</keyword>
<dbReference type="GO" id="GO:0005829">
    <property type="term" value="C:cytosol"/>
    <property type="evidence" value="ECO:0007669"/>
    <property type="project" value="TreeGrafter"/>
</dbReference>
<dbReference type="PANTHER" id="PTHR33175">
    <property type="entry name" value="DNA-BINDING PROTEIN HU"/>
    <property type="match status" value="1"/>
</dbReference>
<dbReference type="Proteomes" id="UP000266489">
    <property type="component" value="Unassembled WGS sequence"/>
</dbReference>
<dbReference type="OrthoDB" id="9799835at2"/>
<name>A0A398D036_9BACT</name>
<keyword evidence="3 5" id="KW-0238">DNA-binding</keyword>
<organism evidence="5 7">
    <name type="scientific">Candidatus Cryosericum odellii</name>
    <dbReference type="NCBI Taxonomy" id="2290917"/>
    <lineage>
        <taxon>Bacteria</taxon>
        <taxon>Pseudomonadati</taxon>
        <taxon>Caldisericota/Cryosericota group</taxon>
        <taxon>Candidatus Cryosericota</taxon>
        <taxon>Candidatus Cryosericia</taxon>
        <taxon>Candidatus Cryosericales</taxon>
        <taxon>Candidatus Cryosericaceae</taxon>
        <taxon>Candidatus Cryosericum</taxon>
    </lineage>
</organism>
<evidence type="ECO:0000256" key="2">
    <source>
        <dbReference type="ARBA" id="ARBA00023067"/>
    </source>
</evidence>
<reference evidence="7 8" key="1">
    <citation type="submission" date="2018-09" db="EMBL/GenBank/DDBJ databases">
        <title>Discovery and Ecogenomic Context for Candidatus Cryosericales, a Global Caldiserica Order Active in Thawing Permafrost.</title>
        <authorList>
            <person name="Martinez M.A."/>
            <person name="Woodcroft B.J."/>
            <person name="Ignacio Espinoza J.C."/>
            <person name="Zayed A."/>
            <person name="Singleton C.M."/>
            <person name="Boyd J."/>
            <person name="Li Y.-F."/>
            <person name="Purvine S."/>
            <person name="Maughan H."/>
            <person name="Hodgkins S.B."/>
            <person name="Anderson D."/>
            <person name="Sederholm M."/>
            <person name="Temperton B."/>
            <person name="Saleska S.R."/>
            <person name="Tyson G.W."/>
            <person name="Rich V.I."/>
        </authorList>
    </citation>
    <scope>NUCLEOTIDE SEQUENCE [LARGE SCALE GENOMIC DNA]</scope>
    <source>
        <strain evidence="6 8">SMC5</strain>
        <strain evidence="5 7">SMC6</strain>
    </source>
</reference>
<sequence length="92" mass="9995">MTKSDLVTAVIAKTGCSRIVVENVLYQALSTSSKELRAGRKVTLTGFGAFCVSMRKAHSGVNPKTREAVNVPEKRVVTFRASGKLKKLVENK</sequence>
<dbReference type="InterPro" id="IPR010992">
    <property type="entry name" value="IHF-like_DNA-bd_dom_sf"/>
</dbReference>
<keyword evidence="7" id="KW-1185">Reference proteome</keyword>
<dbReference type="SMART" id="SM00411">
    <property type="entry name" value="BHL"/>
    <property type="match status" value="1"/>
</dbReference>
<dbReference type="Pfam" id="PF00216">
    <property type="entry name" value="Bac_DNA_binding"/>
    <property type="match status" value="1"/>
</dbReference>
<accession>A0A398DJK6</accession>
<evidence type="ECO:0000256" key="1">
    <source>
        <dbReference type="ARBA" id="ARBA00010529"/>
    </source>
</evidence>
<dbReference type="GO" id="GO:0030261">
    <property type="term" value="P:chromosome condensation"/>
    <property type="evidence" value="ECO:0007669"/>
    <property type="project" value="UniProtKB-KW"/>
</dbReference>
<dbReference type="CDD" id="cd13831">
    <property type="entry name" value="HU"/>
    <property type="match status" value="1"/>
</dbReference>
<gene>
    <name evidence="6" type="ORF">SMC5_00520</name>
    <name evidence="5" type="ORF">SMC6_04745</name>
</gene>
<dbReference type="PANTHER" id="PTHR33175:SF3">
    <property type="entry name" value="DNA-BINDING PROTEIN HU-BETA"/>
    <property type="match status" value="1"/>
</dbReference>
<accession>A0A398D036</accession>
<comment type="caution">
    <text evidence="5">The sequence shown here is derived from an EMBL/GenBank/DDBJ whole genome shotgun (WGS) entry which is preliminary data.</text>
</comment>
<dbReference type="EMBL" id="QXIT01000083">
    <property type="protein sequence ID" value="RIE08173.1"/>
    <property type="molecule type" value="Genomic_DNA"/>
</dbReference>